<feature type="region of interest" description="Disordered" evidence="1">
    <location>
        <begin position="197"/>
        <end position="237"/>
    </location>
</feature>
<evidence type="ECO:0000256" key="1">
    <source>
        <dbReference type="SAM" id="MobiDB-lite"/>
    </source>
</evidence>
<reference evidence="2" key="1">
    <citation type="submission" date="2016-03" db="EMBL/GenBank/DDBJ databases">
        <title>Mechanisms controlling the formation of the plant cell surface in tip-growing cells are functionally conserved among land plants.</title>
        <authorList>
            <person name="Honkanen S."/>
            <person name="Jones V.A."/>
            <person name="Morieri G."/>
            <person name="Champion C."/>
            <person name="Hetherington A.J."/>
            <person name="Kelly S."/>
            <person name="Saint-Marcoux D."/>
            <person name="Proust H."/>
            <person name="Prescott H."/>
            <person name="Dolan L."/>
        </authorList>
    </citation>
    <scope>NUCLEOTIDE SEQUENCE [LARGE SCALE GENOMIC DNA]</scope>
    <source>
        <tissue evidence="2">Whole gametophyte</tissue>
    </source>
</reference>
<sequence length="237" mass="27156">MPGPRKDCGTRGYQHSLIMVFEWRRVVRLKGVPAAFDEETAGQASISVCCRTSNANGSNAVTHLQVDIDRSFDCSPVHQKRETHLESSPNLNYVTQTSARNGKARAVKHSVQMDMTRKQQRERERLISREARQRWVESEPLASGESSSPCARFDYRSAVFLHDAILIPPPLTRFQRKVFYLSLSLQQQQVSAAVRIDRSTDRKDELELERQEEEKGGGGERERDEKTRQERFVQPGR</sequence>
<evidence type="ECO:0000313" key="3">
    <source>
        <dbReference type="Proteomes" id="UP000077202"/>
    </source>
</evidence>
<accession>A0A176WLM2</accession>
<proteinExistence type="predicted"/>
<organism evidence="2 3">
    <name type="scientific">Marchantia polymorpha subsp. ruderalis</name>
    <dbReference type="NCBI Taxonomy" id="1480154"/>
    <lineage>
        <taxon>Eukaryota</taxon>
        <taxon>Viridiplantae</taxon>
        <taxon>Streptophyta</taxon>
        <taxon>Embryophyta</taxon>
        <taxon>Marchantiophyta</taxon>
        <taxon>Marchantiopsida</taxon>
        <taxon>Marchantiidae</taxon>
        <taxon>Marchantiales</taxon>
        <taxon>Marchantiaceae</taxon>
        <taxon>Marchantia</taxon>
    </lineage>
</organism>
<keyword evidence="3" id="KW-1185">Reference proteome</keyword>
<comment type="caution">
    <text evidence="2">The sequence shown here is derived from an EMBL/GenBank/DDBJ whole genome shotgun (WGS) entry which is preliminary data.</text>
</comment>
<dbReference type="EMBL" id="LVLJ01000456">
    <property type="protein sequence ID" value="OAE34058.1"/>
    <property type="molecule type" value="Genomic_DNA"/>
</dbReference>
<evidence type="ECO:0000313" key="2">
    <source>
        <dbReference type="EMBL" id="OAE34058.1"/>
    </source>
</evidence>
<dbReference type="Proteomes" id="UP000077202">
    <property type="component" value="Unassembled WGS sequence"/>
</dbReference>
<gene>
    <name evidence="2" type="ORF">AXG93_4280s1070</name>
</gene>
<name>A0A176WLM2_MARPO</name>
<protein>
    <submittedName>
        <fullName evidence="2">Uncharacterized protein</fullName>
    </submittedName>
</protein>
<dbReference type="AlphaFoldDB" id="A0A176WLM2"/>
<feature type="compositionally biased region" description="Basic and acidic residues" evidence="1">
    <location>
        <begin position="197"/>
        <end position="231"/>
    </location>
</feature>